<dbReference type="RefSeq" id="WP_380127057.1">
    <property type="nucleotide sequence ID" value="NZ_JBHSIU010000104.1"/>
</dbReference>
<dbReference type="EMBL" id="JBHSIU010000104">
    <property type="protein sequence ID" value="MFC5006429.1"/>
    <property type="molecule type" value="Genomic_DNA"/>
</dbReference>
<name>A0ABV9WGR3_9ACTN</name>
<feature type="region of interest" description="Disordered" evidence="1">
    <location>
        <begin position="267"/>
        <end position="306"/>
    </location>
</feature>
<organism evidence="2 3">
    <name type="scientific">Dactylosporangium cerinum</name>
    <dbReference type="NCBI Taxonomy" id="1434730"/>
    <lineage>
        <taxon>Bacteria</taxon>
        <taxon>Bacillati</taxon>
        <taxon>Actinomycetota</taxon>
        <taxon>Actinomycetes</taxon>
        <taxon>Micromonosporales</taxon>
        <taxon>Micromonosporaceae</taxon>
        <taxon>Dactylosporangium</taxon>
    </lineage>
</organism>
<reference evidence="3" key="1">
    <citation type="journal article" date="2019" name="Int. J. Syst. Evol. Microbiol.">
        <title>The Global Catalogue of Microorganisms (GCM) 10K type strain sequencing project: providing services to taxonomists for standard genome sequencing and annotation.</title>
        <authorList>
            <consortium name="The Broad Institute Genomics Platform"/>
            <consortium name="The Broad Institute Genome Sequencing Center for Infectious Disease"/>
            <person name="Wu L."/>
            <person name="Ma J."/>
        </authorList>
    </citation>
    <scope>NUCLEOTIDE SEQUENCE [LARGE SCALE GENOMIC DNA]</scope>
    <source>
        <strain evidence="3">CGMCC 4.7152</strain>
    </source>
</reference>
<evidence type="ECO:0000313" key="3">
    <source>
        <dbReference type="Proteomes" id="UP001595912"/>
    </source>
</evidence>
<gene>
    <name evidence="2" type="ORF">ACFPIJ_52500</name>
</gene>
<accession>A0ABV9WGR3</accession>
<evidence type="ECO:0000313" key="2">
    <source>
        <dbReference type="EMBL" id="MFC5006429.1"/>
    </source>
</evidence>
<proteinExistence type="predicted"/>
<keyword evidence="3" id="KW-1185">Reference proteome</keyword>
<comment type="caution">
    <text evidence="2">The sequence shown here is derived from an EMBL/GenBank/DDBJ whole genome shotgun (WGS) entry which is preliminary data.</text>
</comment>
<protein>
    <submittedName>
        <fullName evidence="2">Uncharacterized protein</fullName>
    </submittedName>
</protein>
<evidence type="ECO:0000256" key="1">
    <source>
        <dbReference type="SAM" id="MobiDB-lite"/>
    </source>
</evidence>
<dbReference type="Proteomes" id="UP001595912">
    <property type="component" value="Unassembled WGS sequence"/>
</dbReference>
<sequence length="306" mass="34034">MPTKSDYLRFTHGTLQTPVHHYTHPTTGRRITMIGTVHMGDAEYYAALRTVIDDLEAGGAAVQYEGASLLPYDEQDATDEERTVLTTFELKKDLERQRITELGLARQADALDCPDRWRIADLDMLEITRRVGTETMLRGEMRGIKAFDRPAGDPRAIERLRLRLHFIFVAFRVAVWSNAKRVSGTRRPSNGADVVLIDQRNEVALQGLWSTEQDVVMIWGCAHLPGLGAGIADRGFVRTGVTEWHTAVDLPSIPTILSRLRALARATRTSGTDGAEAVTPPRRRSPGPTRDRRHAESEALTVGSSL</sequence>